<comment type="caution">
    <text evidence="2">The sequence shown here is derived from an EMBL/GenBank/DDBJ whole genome shotgun (WGS) entry which is preliminary data.</text>
</comment>
<name>A0AAV1V4L6_9STRA</name>
<sequence length="54" mass="5990">MRLEKSMALRKCFFFLDTVTKWSSGPLVSKRSVSGAFGLLGGEILPLESLKDEI</sequence>
<protein>
    <submittedName>
        <fullName evidence="2">Uncharacterized protein</fullName>
    </submittedName>
</protein>
<organism evidence="2 3">
    <name type="scientific">Peronospora matthiolae</name>
    <dbReference type="NCBI Taxonomy" id="2874970"/>
    <lineage>
        <taxon>Eukaryota</taxon>
        <taxon>Sar</taxon>
        <taxon>Stramenopiles</taxon>
        <taxon>Oomycota</taxon>
        <taxon>Peronosporomycetes</taxon>
        <taxon>Peronosporales</taxon>
        <taxon>Peronosporaceae</taxon>
        <taxon>Peronospora</taxon>
    </lineage>
</organism>
<dbReference type="AlphaFoldDB" id="A0AAV1V4L6"/>
<dbReference type="EMBL" id="CAKLBY020000003">
    <property type="protein sequence ID" value="CAK7890795.1"/>
    <property type="molecule type" value="Genomic_DNA"/>
</dbReference>
<gene>
    <name evidence="2" type="ORF">PM001_LOCUS26900</name>
    <name evidence="1" type="ORF">PM001_LOCUS48</name>
</gene>
<evidence type="ECO:0000313" key="3">
    <source>
        <dbReference type="Proteomes" id="UP001162060"/>
    </source>
</evidence>
<accession>A0AAV1V4L6</accession>
<reference evidence="2" key="1">
    <citation type="submission" date="2024-01" db="EMBL/GenBank/DDBJ databases">
        <authorList>
            <person name="Webb A."/>
        </authorList>
    </citation>
    <scope>NUCLEOTIDE SEQUENCE</scope>
    <source>
        <strain evidence="2">Pm1</strain>
    </source>
</reference>
<dbReference type="EMBL" id="CAKLBY020000264">
    <property type="protein sequence ID" value="CAK7941750.1"/>
    <property type="molecule type" value="Genomic_DNA"/>
</dbReference>
<dbReference type="Proteomes" id="UP001162060">
    <property type="component" value="Unassembled WGS sequence"/>
</dbReference>
<proteinExistence type="predicted"/>
<evidence type="ECO:0000313" key="1">
    <source>
        <dbReference type="EMBL" id="CAK7890795.1"/>
    </source>
</evidence>
<evidence type="ECO:0000313" key="2">
    <source>
        <dbReference type="EMBL" id="CAK7941750.1"/>
    </source>
</evidence>